<evidence type="ECO:0000256" key="12">
    <source>
        <dbReference type="RuleBase" id="RU361174"/>
    </source>
</evidence>
<evidence type="ECO:0000259" key="13">
    <source>
        <dbReference type="PROSITE" id="PS51760"/>
    </source>
</evidence>
<dbReference type="Gene3D" id="3.20.20.80">
    <property type="entry name" value="Glycosidases"/>
    <property type="match status" value="1"/>
</dbReference>
<feature type="active site" description="Nucleophile" evidence="11">
    <location>
        <position position="272"/>
    </location>
</feature>
<protein>
    <recommendedName>
        <fullName evidence="12">Beta-xylanase</fullName>
        <ecNumber evidence="12">3.2.1.8</ecNumber>
    </recommendedName>
</protein>
<dbReference type="GeneID" id="34615194"/>
<dbReference type="SUPFAM" id="SSF51445">
    <property type="entry name" value="(Trans)glycosidases"/>
    <property type="match status" value="1"/>
</dbReference>
<keyword evidence="5" id="KW-0964">Secreted</keyword>
<dbReference type="Proteomes" id="UP000184188">
    <property type="component" value="Unassembled WGS sequence"/>
</dbReference>
<comment type="catalytic activity">
    <reaction evidence="1 12">
        <text>Endohydrolysis of (1-&gt;4)-beta-D-xylosidic linkages in xylans.</text>
        <dbReference type="EC" id="3.2.1.8"/>
    </reaction>
</comment>
<dbReference type="Pfam" id="PF00331">
    <property type="entry name" value="Glyco_hydro_10"/>
    <property type="match status" value="1"/>
</dbReference>
<evidence type="ECO:0000313" key="15">
    <source>
        <dbReference type="Proteomes" id="UP000184188"/>
    </source>
</evidence>
<dbReference type="VEuPathDB" id="FungiDB:ASPZODRAFT_57984"/>
<dbReference type="SMART" id="SM00633">
    <property type="entry name" value="Glyco_10"/>
    <property type="match status" value="1"/>
</dbReference>
<dbReference type="PRINTS" id="PR00134">
    <property type="entry name" value="GLHYDRLASE10"/>
</dbReference>
<dbReference type="GO" id="GO:0045493">
    <property type="term" value="P:xylan catabolic process"/>
    <property type="evidence" value="ECO:0007669"/>
    <property type="project" value="UniProtKB-UniPathway"/>
</dbReference>
<dbReference type="GO" id="GO:0031176">
    <property type="term" value="F:endo-1,4-beta-xylanase activity"/>
    <property type="evidence" value="ECO:0007669"/>
    <property type="project" value="UniProtKB-EC"/>
</dbReference>
<dbReference type="EMBL" id="KV878337">
    <property type="protein sequence ID" value="OJJ50009.1"/>
    <property type="molecule type" value="Genomic_DNA"/>
</dbReference>
<evidence type="ECO:0000256" key="11">
    <source>
        <dbReference type="PROSITE-ProRule" id="PRU10061"/>
    </source>
</evidence>
<evidence type="ECO:0000256" key="1">
    <source>
        <dbReference type="ARBA" id="ARBA00000681"/>
    </source>
</evidence>
<evidence type="ECO:0000256" key="5">
    <source>
        <dbReference type="ARBA" id="ARBA00022525"/>
    </source>
</evidence>
<keyword evidence="6" id="KW-0858">Xylan degradation</keyword>
<dbReference type="PANTHER" id="PTHR31490:SF35">
    <property type="entry name" value="ENDO-1,4-BETA-XYLANASE"/>
    <property type="match status" value="1"/>
</dbReference>
<comment type="pathway">
    <text evidence="3">Glycan degradation; xylan degradation.</text>
</comment>
<keyword evidence="10 12" id="KW-0624">Polysaccharide degradation</keyword>
<dbReference type="PROSITE" id="PS00591">
    <property type="entry name" value="GH10_1"/>
    <property type="match status" value="1"/>
</dbReference>
<evidence type="ECO:0000256" key="10">
    <source>
        <dbReference type="ARBA" id="ARBA00023326"/>
    </source>
</evidence>
<dbReference type="InterPro" id="IPR001000">
    <property type="entry name" value="GH10_dom"/>
</dbReference>
<dbReference type="InterPro" id="IPR017853">
    <property type="entry name" value="GH"/>
</dbReference>
<comment type="subcellular location">
    <subcellularLocation>
        <location evidence="2">Secreted</location>
    </subcellularLocation>
</comment>
<dbReference type="STRING" id="1073090.A0A1L9SS49"/>
<reference evidence="15" key="1">
    <citation type="journal article" date="2017" name="Genome Biol.">
        <title>Comparative genomics reveals high biological diversity and specific adaptations in the industrially and medically important fungal genus Aspergillus.</title>
        <authorList>
            <person name="de Vries R.P."/>
            <person name="Riley R."/>
            <person name="Wiebenga A."/>
            <person name="Aguilar-Osorio G."/>
            <person name="Amillis S."/>
            <person name="Uchima C.A."/>
            <person name="Anderluh G."/>
            <person name="Asadollahi M."/>
            <person name="Askin M."/>
            <person name="Barry K."/>
            <person name="Battaglia E."/>
            <person name="Bayram O."/>
            <person name="Benocci T."/>
            <person name="Braus-Stromeyer S.A."/>
            <person name="Caldana C."/>
            <person name="Canovas D."/>
            <person name="Cerqueira G.C."/>
            <person name="Chen F."/>
            <person name="Chen W."/>
            <person name="Choi C."/>
            <person name="Clum A."/>
            <person name="Dos Santos R.A."/>
            <person name="Damasio A.R."/>
            <person name="Diallinas G."/>
            <person name="Emri T."/>
            <person name="Fekete E."/>
            <person name="Flipphi M."/>
            <person name="Freyberg S."/>
            <person name="Gallo A."/>
            <person name="Gournas C."/>
            <person name="Habgood R."/>
            <person name="Hainaut M."/>
            <person name="Harispe M.L."/>
            <person name="Henrissat B."/>
            <person name="Hilden K.S."/>
            <person name="Hope R."/>
            <person name="Hossain A."/>
            <person name="Karabika E."/>
            <person name="Karaffa L."/>
            <person name="Karanyi Z."/>
            <person name="Krasevec N."/>
            <person name="Kuo A."/>
            <person name="Kusch H."/>
            <person name="LaButti K."/>
            <person name="Lagendijk E.L."/>
            <person name="Lapidus A."/>
            <person name="Levasseur A."/>
            <person name="Lindquist E."/>
            <person name="Lipzen A."/>
            <person name="Logrieco A.F."/>
            <person name="MacCabe A."/>
            <person name="Maekelae M.R."/>
            <person name="Malavazi I."/>
            <person name="Melin P."/>
            <person name="Meyer V."/>
            <person name="Mielnichuk N."/>
            <person name="Miskei M."/>
            <person name="Molnar A.P."/>
            <person name="Mule G."/>
            <person name="Ngan C.Y."/>
            <person name="Orejas M."/>
            <person name="Orosz E."/>
            <person name="Ouedraogo J.P."/>
            <person name="Overkamp K.M."/>
            <person name="Park H.-S."/>
            <person name="Perrone G."/>
            <person name="Piumi F."/>
            <person name="Punt P.J."/>
            <person name="Ram A.F."/>
            <person name="Ramon A."/>
            <person name="Rauscher S."/>
            <person name="Record E."/>
            <person name="Riano-Pachon D.M."/>
            <person name="Robert V."/>
            <person name="Roehrig J."/>
            <person name="Ruller R."/>
            <person name="Salamov A."/>
            <person name="Salih N.S."/>
            <person name="Samson R.A."/>
            <person name="Sandor E."/>
            <person name="Sanguinetti M."/>
            <person name="Schuetze T."/>
            <person name="Sepcic K."/>
            <person name="Shelest E."/>
            <person name="Sherlock G."/>
            <person name="Sophianopoulou V."/>
            <person name="Squina F.M."/>
            <person name="Sun H."/>
            <person name="Susca A."/>
            <person name="Todd R.B."/>
            <person name="Tsang A."/>
            <person name="Unkles S.E."/>
            <person name="van de Wiele N."/>
            <person name="van Rossen-Uffink D."/>
            <person name="Oliveira J.V."/>
            <person name="Vesth T.C."/>
            <person name="Visser J."/>
            <person name="Yu J.-H."/>
            <person name="Zhou M."/>
            <person name="Andersen M.R."/>
            <person name="Archer D.B."/>
            <person name="Baker S.E."/>
            <person name="Benoit I."/>
            <person name="Brakhage A.A."/>
            <person name="Braus G.H."/>
            <person name="Fischer R."/>
            <person name="Frisvad J.C."/>
            <person name="Goldman G.H."/>
            <person name="Houbraken J."/>
            <person name="Oakley B."/>
            <person name="Pocsi I."/>
            <person name="Scazzocchio C."/>
            <person name="Seiboth B."/>
            <person name="vanKuyk P.A."/>
            <person name="Wortman J."/>
            <person name="Dyer P.S."/>
            <person name="Grigoriev I.V."/>
        </authorList>
    </citation>
    <scope>NUCLEOTIDE SEQUENCE [LARGE SCALE GENOMIC DNA]</scope>
    <source>
        <strain evidence="15">CBS 506.65</strain>
    </source>
</reference>
<keyword evidence="7 12" id="KW-0378">Hydrolase</keyword>
<evidence type="ECO:0000256" key="2">
    <source>
        <dbReference type="ARBA" id="ARBA00004613"/>
    </source>
</evidence>
<evidence type="ECO:0000256" key="7">
    <source>
        <dbReference type="ARBA" id="ARBA00022801"/>
    </source>
</evidence>
<dbReference type="PROSITE" id="PS51760">
    <property type="entry name" value="GH10_2"/>
    <property type="match status" value="1"/>
</dbReference>
<gene>
    <name evidence="14" type="ORF">ASPZODRAFT_57984</name>
</gene>
<name>A0A1L9SS49_9EURO</name>
<evidence type="ECO:0000256" key="3">
    <source>
        <dbReference type="ARBA" id="ARBA00004851"/>
    </source>
</evidence>
<keyword evidence="15" id="KW-1185">Reference proteome</keyword>
<dbReference type="RefSeq" id="XP_022584519.1">
    <property type="nucleotide sequence ID" value="XM_022728730.1"/>
</dbReference>
<organism evidence="14 15">
    <name type="scientific">Penicilliopsis zonata CBS 506.65</name>
    <dbReference type="NCBI Taxonomy" id="1073090"/>
    <lineage>
        <taxon>Eukaryota</taxon>
        <taxon>Fungi</taxon>
        <taxon>Dikarya</taxon>
        <taxon>Ascomycota</taxon>
        <taxon>Pezizomycotina</taxon>
        <taxon>Eurotiomycetes</taxon>
        <taxon>Eurotiomycetidae</taxon>
        <taxon>Eurotiales</taxon>
        <taxon>Aspergillaceae</taxon>
        <taxon>Penicilliopsis</taxon>
    </lineage>
</organism>
<dbReference type="AlphaFoldDB" id="A0A1L9SS49"/>
<keyword evidence="9 12" id="KW-0326">Glycosidase</keyword>
<dbReference type="InterPro" id="IPR044846">
    <property type="entry name" value="GH10"/>
</dbReference>
<proteinExistence type="inferred from homology"/>
<dbReference type="UniPathway" id="UPA00114"/>
<sequence length="361" mass="39480">MALAALVAAANASPVSTTLKARQDISAPYLNSEAQAKGKLWFGTAVDTTSAEVDNSDYMTIFNDTNIFGQTTPGNTMKWMYTEPEQNVFTFAEGEETIALAEATGKKVRCHNLVWSEELPSWVTDGSWTNETLLAAMKTHITREIEYYGEGCYSWDVVNEALDSNGSFTENVFLEHIGEAYVPLAFQYAYEAVESFCGDIKLFYNDYSIEYAGDKHTAAVALVQTIQNWDGAQIDGVGFESHFSTSFAPTQAEIEAAMADFTALGVDVQITELDVPCTSVPCSADALATQAQVYYDVVAACMATDDCTGMTVWDFDDEYSWIQPAEYDGEGDGDLFYSNLTRHPAYTAVSEAIEGSDCSVC</sequence>
<evidence type="ECO:0000256" key="9">
    <source>
        <dbReference type="ARBA" id="ARBA00023295"/>
    </source>
</evidence>
<evidence type="ECO:0000256" key="6">
    <source>
        <dbReference type="ARBA" id="ARBA00022651"/>
    </source>
</evidence>
<feature type="domain" description="GH10" evidence="13">
    <location>
        <begin position="24"/>
        <end position="352"/>
    </location>
</feature>
<dbReference type="PANTHER" id="PTHR31490">
    <property type="entry name" value="GLYCOSYL HYDROLASE"/>
    <property type="match status" value="1"/>
</dbReference>
<evidence type="ECO:0000256" key="8">
    <source>
        <dbReference type="ARBA" id="ARBA00023277"/>
    </source>
</evidence>
<dbReference type="OrthoDB" id="3055998at2759"/>
<keyword evidence="8 12" id="KW-0119">Carbohydrate metabolism</keyword>
<accession>A0A1L9SS49</accession>
<dbReference type="EC" id="3.2.1.8" evidence="12"/>
<comment type="similarity">
    <text evidence="4 12">Belongs to the glycosyl hydrolase 10 (cellulase F) family.</text>
</comment>
<evidence type="ECO:0000256" key="4">
    <source>
        <dbReference type="ARBA" id="ARBA00007495"/>
    </source>
</evidence>
<evidence type="ECO:0000313" key="14">
    <source>
        <dbReference type="EMBL" id="OJJ50009.1"/>
    </source>
</evidence>
<dbReference type="InterPro" id="IPR031158">
    <property type="entry name" value="GH10_AS"/>
</dbReference>
<dbReference type="GO" id="GO:0005576">
    <property type="term" value="C:extracellular region"/>
    <property type="evidence" value="ECO:0007669"/>
    <property type="project" value="UniProtKB-SubCell"/>
</dbReference>